<dbReference type="PANTHER" id="PTHR38119:SF2">
    <property type="entry name" value="TRANSCRIPTION FACTOR DOMAIN-CONTAINING PROTEIN"/>
    <property type="match status" value="1"/>
</dbReference>
<evidence type="ECO:0000313" key="2">
    <source>
        <dbReference type="EMBL" id="KAK5064654.1"/>
    </source>
</evidence>
<dbReference type="RefSeq" id="XP_064711978.1">
    <property type="nucleotide sequence ID" value="XM_064844118.1"/>
</dbReference>
<feature type="compositionally biased region" description="Acidic residues" evidence="1">
    <location>
        <begin position="427"/>
        <end position="441"/>
    </location>
</feature>
<sequence>MTTSEQSEFPKFRDGNVFIMISTTQTYRLHQQVLESHSTFFKKEIAKYPGAHLNAAARRNNAPQYHFEWLEATSDNDNGRFVRLEVSNSGRTLGSTPRGPRLINGKVDKSNDKAWDWVFGLFYSRAPVFDSENLQVVLDHVISMIECAEIIGSEKFIYQTADLALLRHDNVLWTSILGAPAVWIEFACRLHSPSIFTEAAIHLVGQWETLSDAVKEGIPKSARLTIAQKARELSIVKEAVELRILGHYPAYTTRKAAQKPGRPSYANDIYMWMCIGFFRQWFAQCISDDRTRRAPDGGLNIYCAIAEGGQAYLSHLDFQEFHRYFPMSIKATHVLEAHMGVLKKDLQAFVEPLIEQNTHLKRGAYQIHWLTCAKIEKMDFPWYSPYEGKHDALEDLYKTLEEENARMDAMKRADAGFEARTEHDVENEPDDLSEMEEDEGTVDDHAMRLAQARAGKKRARDEDDYEEESQGTDAAGPAGVEVSLSRVAAASNNVPITHVPGTTAPVIPGVELAAFIPVDPRLVDVTGFSVEPDSADNVVPNAQANGATDAEYAQFINDAGDAEEDGDGDEFMEDQD</sequence>
<dbReference type="Proteomes" id="UP001358417">
    <property type="component" value="Unassembled WGS sequence"/>
</dbReference>
<feature type="region of interest" description="Disordered" evidence="1">
    <location>
        <begin position="419"/>
        <end position="478"/>
    </location>
</feature>
<organism evidence="2 3">
    <name type="scientific">Exophiala bonariae</name>
    <dbReference type="NCBI Taxonomy" id="1690606"/>
    <lineage>
        <taxon>Eukaryota</taxon>
        <taxon>Fungi</taxon>
        <taxon>Dikarya</taxon>
        <taxon>Ascomycota</taxon>
        <taxon>Pezizomycotina</taxon>
        <taxon>Eurotiomycetes</taxon>
        <taxon>Chaetothyriomycetidae</taxon>
        <taxon>Chaetothyriales</taxon>
        <taxon>Herpotrichiellaceae</taxon>
        <taxon>Exophiala</taxon>
    </lineage>
</organism>
<evidence type="ECO:0008006" key="4">
    <source>
        <dbReference type="Google" id="ProtNLM"/>
    </source>
</evidence>
<protein>
    <recommendedName>
        <fullName evidence="4">BTB domain-containing protein</fullName>
    </recommendedName>
</protein>
<comment type="caution">
    <text evidence="2">The sequence shown here is derived from an EMBL/GenBank/DDBJ whole genome shotgun (WGS) entry which is preliminary data.</text>
</comment>
<evidence type="ECO:0000313" key="3">
    <source>
        <dbReference type="Proteomes" id="UP001358417"/>
    </source>
</evidence>
<gene>
    <name evidence="2" type="ORF">LTR84_000488</name>
</gene>
<dbReference type="GeneID" id="89968710"/>
<keyword evidence="3" id="KW-1185">Reference proteome</keyword>
<feature type="compositionally biased region" description="Acidic residues" evidence="1">
    <location>
        <begin position="560"/>
        <end position="576"/>
    </location>
</feature>
<name>A0AAV9NSG9_9EURO</name>
<dbReference type="PANTHER" id="PTHR38119">
    <property type="entry name" value="BTB DOMAIN-CONTAINING PROTEIN-RELATED"/>
    <property type="match status" value="1"/>
</dbReference>
<dbReference type="AlphaFoldDB" id="A0AAV9NSG9"/>
<feature type="region of interest" description="Disordered" evidence="1">
    <location>
        <begin position="557"/>
        <end position="576"/>
    </location>
</feature>
<evidence type="ECO:0000256" key="1">
    <source>
        <dbReference type="SAM" id="MobiDB-lite"/>
    </source>
</evidence>
<accession>A0AAV9NSG9</accession>
<proteinExistence type="predicted"/>
<dbReference type="EMBL" id="JAVRRD010000001">
    <property type="protein sequence ID" value="KAK5064654.1"/>
    <property type="molecule type" value="Genomic_DNA"/>
</dbReference>
<reference evidence="2 3" key="1">
    <citation type="submission" date="2023-08" db="EMBL/GenBank/DDBJ databases">
        <title>Black Yeasts Isolated from many extreme environments.</title>
        <authorList>
            <person name="Coleine C."/>
            <person name="Stajich J.E."/>
            <person name="Selbmann L."/>
        </authorList>
    </citation>
    <scope>NUCLEOTIDE SEQUENCE [LARGE SCALE GENOMIC DNA]</scope>
    <source>
        <strain evidence="2 3">CCFEE 5792</strain>
    </source>
</reference>